<reference evidence="16 17" key="1">
    <citation type="submission" date="2019-02" db="EMBL/GenBank/DDBJ databases">
        <authorList>
            <person name="Manzano-Marin A."/>
            <person name="Manzano-Marin A."/>
        </authorList>
    </citation>
    <scope>NUCLEOTIDE SEQUENCE [LARGE SCALE GENOMIC DNA]</scope>
    <source>
        <strain evidence="16 17">ErCilaricifoliae</strain>
    </source>
</reference>
<dbReference type="GO" id="GO:0005886">
    <property type="term" value="C:plasma membrane"/>
    <property type="evidence" value="ECO:0007669"/>
    <property type="project" value="UniProtKB-SubCell"/>
</dbReference>
<proteinExistence type="inferred from homology"/>
<dbReference type="Gene3D" id="3.30.1360.200">
    <property type="match status" value="1"/>
</dbReference>
<dbReference type="FunFam" id="3.30.1360.200:FF:000001">
    <property type="entry name" value="Protein translocase subunit SecD"/>
    <property type="match status" value="1"/>
</dbReference>
<dbReference type="HAMAP" id="MF_01463_B">
    <property type="entry name" value="SecD_B"/>
    <property type="match status" value="1"/>
</dbReference>
<dbReference type="NCBIfam" id="TIGR01129">
    <property type="entry name" value="secD"/>
    <property type="match status" value="1"/>
</dbReference>
<dbReference type="Gene3D" id="1.20.1640.10">
    <property type="entry name" value="Multidrug efflux transporter AcrB transmembrane domain"/>
    <property type="match status" value="1"/>
</dbReference>
<evidence type="ECO:0000259" key="13">
    <source>
        <dbReference type="Pfam" id="PF13721"/>
    </source>
</evidence>
<comment type="similarity">
    <text evidence="9 11">Belongs to the SecD/SecF family. SecD subfamily.</text>
</comment>
<feature type="domain" description="SecDF P1 head subdomain" evidence="15">
    <location>
        <begin position="305"/>
        <end position="427"/>
    </location>
</feature>
<comment type="subcellular location">
    <subcellularLocation>
        <location evidence="1 11">Cell membrane</location>
        <topology evidence="1 11">Multi-pass membrane protein</topology>
    </subcellularLocation>
</comment>
<dbReference type="GO" id="GO:0015450">
    <property type="term" value="F:protein-transporting ATPase activity"/>
    <property type="evidence" value="ECO:0007669"/>
    <property type="project" value="InterPro"/>
</dbReference>
<evidence type="ECO:0000256" key="11">
    <source>
        <dbReference type="HAMAP-Rule" id="MF_01463"/>
    </source>
</evidence>
<protein>
    <recommendedName>
        <fullName evidence="10 11">Protein translocase subunit SecD</fullName>
    </recommendedName>
</protein>
<gene>
    <name evidence="11 16" type="primary">secD</name>
    <name evidence="16" type="ORF">ERCILAFE3058_418</name>
</gene>
<dbReference type="RefSeq" id="WP_157989809.1">
    <property type="nucleotide sequence ID" value="NZ_LR217720.1"/>
</dbReference>
<evidence type="ECO:0000256" key="10">
    <source>
        <dbReference type="ARBA" id="ARBA00068220"/>
    </source>
</evidence>
<evidence type="ECO:0000313" key="17">
    <source>
        <dbReference type="Proteomes" id="UP000294418"/>
    </source>
</evidence>
<keyword evidence="3 11" id="KW-1003">Cell membrane</keyword>
<dbReference type="FunFam" id="1.20.1640.10:FF:000004">
    <property type="entry name" value="Protein translocase subunit SecD"/>
    <property type="match status" value="1"/>
</dbReference>
<accession>A0A451DD81</accession>
<dbReference type="InterPro" id="IPR048634">
    <property type="entry name" value="SecD_SecF_C"/>
</dbReference>
<evidence type="ECO:0000259" key="12">
    <source>
        <dbReference type="Pfam" id="PF02355"/>
    </source>
</evidence>
<dbReference type="NCBIfam" id="TIGR00916">
    <property type="entry name" value="2A0604s01"/>
    <property type="match status" value="1"/>
</dbReference>
<dbReference type="Pfam" id="PF21760">
    <property type="entry name" value="SecD_1st"/>
    <property type="match status" value="1"/>
</dbReference>
<keyword evidence="6 11" id="KW-1133">Transmembrane helix</keyword>
<keyword evidence="4 11" id="KW-0812">Transmembrane</keyword>
<evidence type="ECO:0000256" key="5">
    <source>
        <dbReference type="ARBA" id="ARBA00022927"/>
    </source>
</evidence>
<dbReference type="Pfam" id="PF22599">
    <property type="entry name" value="SecDF_P1_head"/>
    <property type="match status" value="1"/>
</dbReference>
<evidence type="ECO:0000313" key="16">
    <source>
        <dbReference type="EMBL" id="VFP84337.1"/>
    </source>
</evidence>
<dbReference type="InterPro" id="IPR027398">
    <property type="entry name" value="SecD-TM"/>
</dbReference>
<dbReference type="InterPro" id="IPR005791">
    <property type="entry name" value="SecD"/>
</dbReference>
<feature type="transmembrane region" description="Helical" evidence="11">
    <location>
        <begin position="573"/>
        <end position="601"/>
    </location>
</feature>
<dbReference type="GO" id="GO:0006605">
    <property type="term" value="P:protein targeting"/>
    <property type="evidence" value="ECO:0007669"/>
    <property type="project" value="UniProtKB-UniRule"/>
</dbReference>
<feature type="transmembrane region" description="Helical" evidence="11">
    <location>
        <begin position="449"/>
        <end position="466"/>
    </location>
</feature>
<evidence type="ECO:0000256" key="9">
    <source>
        <dbReference type="ARBA" id="ARBA00060774"/>
    </source>
</evidence>
<comment type="function">
    <text evidence="11">Part of the Sec protein translocase complex. Interacts with the SecYEG preprotein conducting channel. SecDF uses the proton motive force (PMF) to complete protein translocation after the ATP-dependent function of SecA.</text>
</comment>
<dbReference type="InterPro" id="IPR022646">
    <property type="entry name" value="SecD/SecF_CS"/>
</dbReference>
<comment type="caution">
    <text evidence="11">Lacks conserved residue(s) required for the propagation of feature annotation.</text>
</comment>
<organism evidence="16 17">
    <name type="scientific">Candidatus Erwinia haradaeae</name>
    <dbReference type="NCBI Taxonomy" id="1922217"/>
    <lineage>
        <taxon>Bacteria</taxon>
        <taxon>Pseudomonadati</taxon>
        <taxon>Pseudomonadota</taxon>
        <taxon>Gammaproteobacteria</taxon>
        <taxon>Enterobacterales</taxon>
        <taxon>Erwiniaceae</taxon>
        <taxon>Erwinia</taxon>
    </lineage>
</organism>
<keyword evidence="7 11" id="KW-0811">Translocation</keyword>
<dbReference type="PANTHER" id="PTHR30081:SF1">
    <property type="entry name" value="PROTEIN TRANSLOCASE SUBUNIT SECD"/>
    <property type="match status" value="1"/>
</dbReference>
<comment type="subunit">
    <text evidence="11">Forms a complex with SecF. Part of the essential Sec protein translocation apparatus which comprises SecA, SecYEG and auxiliary proteins SecDF-YajC and YidC.</text>
</comment>
<evidence type="ECO:0000256" key="4">
    <source>
        <dbReference type="ARBA" id="ARBA00022692"/>
    </source>
</evidence>
<dbReference type="PANTHER" id="PTHR30081">
    <property type="entry name" value="PROTEIN-EXPORT MEMBRANE PROTEIN SEC"/>
    <property type="match status" value="1"/>
</dbReference>
<feature type="transmembrane region" description="Helical" evidence="11">
    <location>
        <begin position="473"/>
        <end position="493"/>
    </location>
</feature>
<dbReference type="AlphaFoldDB" id="A0A451DD81"/>
<evidence type="ECO:0000256" key="3">
    <source>
        <dbReference type="ARBA" id="ARBA00022475"/>
    </source>
</evidence>
<evidence type="ECO:0000259" key="15">
    <source>
        <dbReference type="Pfam" id="PF22599"/>
    </source>
</evidence>
<feature type="transmembrane region" description="Helical" evidence="11">
    <location>
        <begin position="549"/>
        <end position="567"/>
    </location>
</feature>
<feature type="domain" description="SecD export protein N-terminal TM" evidence="13">
    <location>
        <begin position="2"/>
        <end position="103"/>
    </location>
</feature>
<dbReference type="SUPFAM" id="SSF82866">
    <property type="entry name" value="Multidrug efflux transporter AcrB transmembrane domain"/>
    <property type="match status" value="1"/>
</dbReference>
<evidence type="ECO:0000259" key="14">
    <source>
        <dbReference type="Pfam" id="PF21760"/>
    </source>
</evidence>
<evidence type="ECO:0000256" key="6">
    <source>
        <dbReference type="ARBA" id="ARBA00022989"/>
    </source>
</evidence>
<feature type="domain" description="Protein export membrane protein SecD/SecF C-terminal" evidence="12">
    <location>
        <begin position="429"/>
        <end position="591"/>
    </location>
</feature>
<dbReference type="InterPro" id="IPR048631">
    <property type="entry name" value="SecD_1st"/>
</dbReference>
<keyword evidence="2 11" id="KW-0813">Transport</keyword>
<name>A0A451DD81_9GAMM</name>
<dbReference type="InterPro" id="IPR022813">
    <property type="entry name" value="SecD/SecF_arch_bac"/>
</dbReference>
<dbReference type="Pfam" id="PF02355">
    <property type="entry name" value="SecD_SecF_C"/>
    <property type="match status" value="1"/>
</dbReference>
<evidence type="ECO:0000256" key="1">
    <source>
        <dbReference type="ARBA" id="ARBA00004651"/>
    </source>
</evidence>
<dbReference type="InterPro" id="IPR054384">
    <property type="entry name" value="SecDF_P1_head"/>
</dbReference>
<keyword evidence="5 11" id="KW-0653">Protein transport</keyword>
<feature type="transmembrane region" description="Helical" evidence="11">
    <location>
        <begin position="499"/>
        <end position="520"/>
    </location>
</feature>
<sequence>MLNHYPLWKYIILILVLLLGCLYAIPNLYGEDPAIQVTGTHGRMINEALLIQIKNALTHEAVQSKSIIWQSGEILVRFMNNELQLKAREIIQKVVGQNYIVALNLVPATPHWLSYFAAKPMKLGLDLRGGVHFLIEVDTDLMMDKIQKQNIETLHTYFNKKNMPYVAINTNDQNRIILRFRDESTCKIAYQSLSSYSPDIVIHKNAYNCLTVDISTDKVYKVREDAVKQNIHILRNRVTQLGLADTLVKRQGDNFIIVELPGIQDTARAKEILSATAMLEFRLVHLQSNIYNSIPNDFDIKETPEGQAVILDRKAILTGNHITNSVANMDEYNQPQVNISLDNIGGNIMATFTKSHIGKVIATLLIEYRDSGKKDARGHSLLEKHEEIINIASIQSPFSNSFRVSGINNIKEARQLSLLLRSGALTAPIRITEERIIGPSMAVQNIKKGLDACIWGLVSSIVFMVLRYKIFGLIATCALLANLVLIVSIMSILPGVTLTMPGIAGIVLTLVVAVDANILINERIKEELRNGRFAQQAIYVGYKEAFSSILDANITTLIKVVILYTVGSGSIQGFAITTAIGIATSMFTSMVGTRAMINLIYGRKRIDRLSI</sequence>
<keyword evidence="8 11" id="KW-0472">Membrane</keyword>
<evidence type="ECO:0000256" key="7">
    <source>
        <dbReference type="ARBA" id="ARBA00023010"/>
    </source>
</evidence>
<evidence type="ECO:0000256" key="2">
    <source>
        <dbReference type="ARBA" id="ARBA00022448"/>
    </source>
</evidence>
<dbReference type="Gene3D" id="3.30.70.260">
    <property type="match status" value="1"/>
</dbReference>
<dbReference type="InterPro" id="IPR055344">
    <property type="entry name" value="SecD_SecF_C_bact"/>
</dbReference>
<dbReference type="Pfam" id="PF07549">
    <property type="entry name" value="Sec_GG"/>
    <property type="match status" value="1"/>
</dbReference>
<dbReference type="EMBL" id="LR217720">
    <property type="protein sequence ID" value="VFP84337.1"/>
    <property type="molecule type" value="Genomic_DNA"/>
</dbReference>
<dbReference type="Gene3D" id="3.30.70.3400">
    <property type="match status" value="2"/>
</dbReference>
<dbReference type="GO" id="GO:0065002">
    <property type="term" value="P:intracellular protein transmembrane transport"/>
    <property type="evidence" value="ECO:0007669"/>
    <property type="project" value="UniProtKB-UniRule"/>
</dbReference>
<dbReference type="GO" id="GO:0043952">
    <property type="term" value="P:protein transport by the Sec complex"/>
    <property type="evidence" value="ECO:0007669"/>
    <property type="project" value="UniProtKB-UniRule"/>
</dbReference>
<dbReference type="Pfam" id="PF13721">
    <property type="entry name" value="SecD-TM1"/>
    <property type="match status" value="1"/>
</dbReference>
<feature type="domain" description="Protein translocase subunit SecDF P1" evidence="14">
    <location>
        <begin position="227"/>
        <end position="285"/>
    </location>
</feature>
<dbReference type="Proteomes" id="UP000294418">
    <property type="component" value="Chromosome"/>
</dbReference>
<dbReference type="OrthoDB" id="9805019at2"/>
<evidence type="ECO:0000256" key="8">
    <source>
        <dbReference type="ARBA" id="ARBA00023136"/>
    </source>
</evidence>